<evidence type="ECO:0000256" key="1">
    <source>
        <dbReference type="ARBA" id="ARBA00010062"/>
    </source>
</evidence>
<dbReference type="AlphaFoldDB" id="A0A4Z0BYZ7"/>
<keyword evidence="6" id="KW-1185">Reference proteome</keyword>
<dbReference type="PROSITE" id="PS51257">
    <property type="entry name" value="PROKAR_LIPOPROTEIN"/>
    <property type="match status" value="1"/>
</dbReference>
<reference evidence="5 6" key="1">
    <citation type="submission" date="2019-03" db="EMBL/GenBank/DDBJ databases">
        <title>Ramlibacter henchirensis DSM 14656, whole genome shotgun sequence.</title>
        <authorList>
            <person name="Zhang X."/>
            <person name="Feng G."/>
            <person name="Zhu H."/>
        </authorList>
    </citation>
    <scope>NUCLEOTIDE SEQUENCE [LARGE SCALE GENOMIC DNA]</scope>
    <source>
        <strain evidence="5 6">DSM 14656</strain>
    </source>
</reference>
<organism evidence="5 6">
    <name type="scientific">Ramlibacter henchirensis</name>
    <dbReference type="NCBI Taxonomy" id="204072"/>
    <lineage>
        <taxon>Bacteria</taxon>
        <taxon>Pseudomonadati</taxon>
        <taxon>Pseudomonadota</taxon>
        <taxon>Betaproteobacteria</taxon>
        <taxon>Burkholderiales</taxon>
        <taxon>Comamonadaceae</taxon>
        <taxon>Ramlibacter</taxon>
    </lineage>
</organism>
<dbReference type="InterPro" id="IPR028082">
    <property type="entry name" value="Peripla_BP_I"/>
</dbReference>
<dbReference type="Pfam" id="PF13458">
    <property type="entry name" value="Peripla_BP_6"/>
    <property type="match status" value="1"/>
</dbReference>
<dbReference type="PANTHER" id="PTHR30483">
    <property type="entry name" value="LEUCINE-SPECIFIC-BINDING PROTEIN"/>
    <property type="match status" value="1"/>
</dbReference>
<feature type="chain" id="PRO_5021471173" evidence="3">
    <location>
        <begin position="20"/>
        <end position="397"/>
    </location>
</feature>
<gene>
    <name evidence="5" type="ORF">EZ313_16960</name>
</gene>
<evidence type="ECO:0000256" key="2">
    <source>
        <dbReference type="ARBA" id="ARBA00022729"/>
    </source>
</evidence>
<dbReference type="SUPFAM" id="SSF53822">
    <property type="entry name" value="Periplasmic binding protein-like I"/>
    <property type="match status" value="1"/>
</dbReference>
<dbReference type="Gene3D" id="3.40.50.2300">
    <property type="match status" value="2"/>
</dbReference>
<name>A0A4Z0BYZ7_9BURK</name>
<comment type="similarity">
    <text evidence="1">Belongs to the leucine-binding protein family.</text>
</comment>
<dbReference type="InterPro" id="IPR051010">
    <property type="entry name" value="BCAA_transport"/>
</dbReference>
<dbReference type="EMBL" id="SMLM01000002">
    <property type="protein sequence ID" value="TFZ03169.1"/>
    <property type="molecule type" value="Genomic_DNA"/>
</dbReference>
<keyword evidence="2 3" id="KW-0732">Signal</keyword>
<evidence type="ECO:0000313" key="6">
    <source>
        <dbReference type="Proteomes" id="UP000298180"/>
    </source>
</evidence>
<dbReference type="CDD" id="cd06327">
    <property type="entry name" value="PBP1_SBP-like"/>
    <property type="match status" value="1"/>
</dbReference>
<evidence type="ECO:0000313" key="5">
    <source>
        <dbReference type="EMBL" id="TFZ03169.1"/>
    </source>
</evidence>
<comment type="caution">
    <text evidence="5">The sequence shown here is derived from an EMBL/GenBank/DDBJ whole genome shotgun (WGS) entry which is preliminary data.</text>
</comment>
<protein>
    <submittedName>
        <fullName evidence="5">ABC transporter substrate-binding protein</fullName>
    </submittedName>
</protein>
<sequence>MSKFGFAFLALLMSCQAAAQISDDVIRIGLITDLSGPYVDVDGPGGVEAIRMAISDLDGQILGKKVELITADHQNKTDIAVSKAREWLDTRAVDAIFAGGASAAVLGISRVTAEKRVPLIVNGAGSSRLTNEDCTPYTVHYAYDTVSLAKVGGAALVQLGLKSWYFIALDTAFGASTVNDTTTVINASGGKVAGVSRHPANSPDFASYVTQAIASKSQVLALANAGSDAVNAIKSAKEFGATKAMKLAGLLLFIGDVHGLGLETTQGMYLTDNWYWDLNDQSRTWSRRFFSMMKKMPAGTQAAQYSAATHYLKAVKAAGTDAGEKVMAAMKAAPINDMYAQGGKIREDGRMVHEMYLMQVKAPAESKYPWDYYKIVKRVSGEQAFTTKSESKCSLWK</sequence>
<dbReference type="PANTHER" id="PTHR30483:SF6">
    <property type="entry name" value="PERIPLASMIC BINDING PROTEIN OF ABC TRANSPORTER FOR NATURAL AMINO ACIDS"/>
    <property type="match status" value="1"/>
</dbReference>
<evidence type="ECO:0000259" key="4">
    <source>
        <dbReference type="Pfam" id="PF13458"/>
    </source>
</evidence>
<feature type="signal peptide" evidence="3">
    <location>
        <begin position="1"/>
        <end position="19"/>
    </location>
</feature>
<feature type="domain" description="Leucine-binding protein" evidence="4">
    <location>
        <begin position="26"/>
        <end position="361"/>
    </location>
</feature>
<dbReference type="OrthoDB" id="8887944at2"/>
<dbReference type="Proteomes" id="UP000298180">
    <property type="component" value="Unassembled WGS sequence"/>
</dbReference>
<evidence type="ECO:0000256" key="3">
    <source>
        <dbReference type="SAM" id="SignalP"/>
    </source>
</evidence>
<proteinExistence type="inferred from homology"/>
<accession>A0A4Z0BYZ7</accession>
<dbReference type="InterPro" id="IPR028081">
    <property type="entry name" value="Leu-bd"/>
</dbReference>
<dbReference type="RefSeq" id="WP_135264696.1">
    <property type="nucleotide sequence ID" value="NZ_SMLM01000002.1"/>
</dbReference>